<accession>A0AAN6C8G7</accession>
<reference evidence="1 2" key="1">
    <citation type="submission" date="2020-02" db="EMBL/GenBank/DDBJ databases">
        <title>Identification and distribution of gene clusters putatively required for synthesis of sphingolipid metabolism inhibitors in phylogenetically diverse species of the filamentous fungus Fusarium.</title>
        <authorList>
            <person name="Kim H.-S."/>
            <person name="Busman M."/>
            <person name="Brown D.W."/>
            <person name="Divon H."/>
            <person name="Uhlig S."/>
            <person name="Proctor R.H."/>
        </authorList>
    </citation>
    <scope>NUCLEOTIDE SEQUENCE [LARGE SCALE GENOMIC DNA]</scope>
    <source>
        <strain evidence="1 2">NRRL 2903</strain>
    </source>
</reference>
<protein>
    <submittedName>
        <fullName evidence="1">Uncharacterized protein</fullName>
    </submittedName>
</protein>
<evidence type="ECO:0000313" key="2">
    <source>
        <dbReference type="Proteomes" id="UP000537989"/>
    </source>
</evidence>
<name>A0AAN6C8G7_FUSAU</name>
<comment type="caution">
    <text evidence="1">The sequence shown here is derived from an EMBL/GenBank/DDBJ whole genome shotgun (WGS) entry which is preliminary data.</text>
</comment>
<proteinExistence type="predicted"/>
<gene>
    <name evidence="1" type="ORF">FAUST_1448</name>
</gene>
<evidence type="ECO:0000313" key="1">
    <source>
        <dbReference type="EMBL" id="KAF5246037.1"/>
    </source>
</evidence>
<dbReference type="EMBL" id="JAAMOD010000032">
    <property type="protein sequence ID" value="KAF5246037.1"/>
    <property type="molecule type" value="Genomic_DNA"/>
</dbReference>
<dbReference type="Proteomes" id="UP000537989">
    <property type="component" value="Unassembled WGS sequence"/>
</dbReference>
<keyword evidence="2" id="KW-1185">Reference proteome</keyword>
<organism evidence="1 2">
    <name type="scientific">Fusarium austroamericanum</name>
    <dbReference type="NCBI Taxonomy" id="282268"/>
    <lineage>
        <taxon>Eukaryota</taxon>
        <taxon>Fungi</taxon>
        <taxon>Dikarya</taxon>
        <taxon>Ascomycota</taxon>
        <taxon>Pezizomycotina</taxon>
        <taxon>Sordariomycetes</taxon>
        <taxon>Hypocreomycetidae</taxon>
        <taxon>Hypocreales</taxon>
        <taxon>Nectriaceae</taxon>
        <taxon>Fusarium</taxon>
    </lineage>
</organism>
<sequence length="288" mass="31256">MVKTYILAPNQTTAPDDLIKLGHILDDITDIREFEPLNPDDIVPVDRTRTDTKTGFTSSRQRLISGELGVFAKILGLIGVGAGAGIYYGKDKDSILSCKSLETQTFSPNKTYIEECMELPDVKNFTQGAKYKAPVYLVTGLKIGRGSSFQSASSVSKWGKLDVGINPLGAPVEVGPEAALNMTKAEGESWEGSTDFVVAFRVKRIQYRQGSIEAKTNTAKAVMQDGNATQQGPGMNLDISDDITMSEITTQAVLTKEEDMEDEEDGEGPEEVHWVIPGHKTTKAYGLG</sequence>
<dbReference type="AlphaFoldDB" id="A0AAN6C8G7"/>